<dbReference type="EMBL" id="BARV01045416">
    <property type="protein sequence ID" value="GAI68658.1"/>
    <property type="molecule type" value="Genomic_DNA"/>
</dbReference>
<accession>X1QK88</accession>
<name>X1QK88_9ZZZZ</name>
<proteinExistence type="predicted"/>
<comment type="caution">
    <text evidence="2">The sequence shown here is derived from an EMBL/GenBank/DDBJ whole genome shotgun (WGS) entry which is preliminary data.</text>
</comment>
<reference evidence="2" key="1">
    <citation type="journal article" date="2014" name="Front. Microbiol.">
        <title>High frequency of phylogenetically diverse reductive dehalogenase-homologous genes in deep subseafloor sedimentary metagenomes.</title>
        <authorList>
            <person name="Kawai M."/>
            <person name="Futagami T."/>
            <person name="Toyoda A."/>
            <person name="Takaki Y."/>
            <person name="Nishi S."/>
            <person name="Hori S."/>
            <person name="Arai W."/>
            <person name="Tsubouchi T."/>
            <person name="Morono Y."/>
            <person name="Uchiyama I."/>
            <person name="Ito T."/>
            <person name="Fujiyama A."/>
            <person name="Inagaki F."/>
            <person name="Takami H."/>
        </authorList>
    </citation>
    <scope>NUCLEOTIDE SEQUENCE</scope>
    <source>
        <strain evidence="2">Expedition CK06-06</strain>
    </source>
</reference>
<sequence length="32" mass="3594">MKIITHTQHKESHNTPSGTKRRSQPRKTPPGG</sequence>
<feature type="non-terminal residue" evidence="2">
    <location>
        <position position="32"/>
    </location>
</feature>
<feature type="region of interest" description="Disordered" evidence="1">
    <location>
        <begin position="1"/>
        <end position="32"/>
    </location>
</feature>
<gene>
    <name evidence="2" type="ORF">S06H3_66543</name>
</gene>
<evidence type="ECO:0000256" key="1">
    <source>
        <dbReference type="SAM" id="MobiDB-lite"/>
    </source>
</evidence>
<dbReference type="AlphaFoldDB" id="X1QK88"/>
<protein>
    <submittedName>
        <fullName evidence="2">Uncharacterized protein</fullName>
    </submittedName>
</protein>
<organism evidence="2">
    <name type="scientific">marine sediment metagenome</name>
    <dbReference type="NCBI Taxonomy" id="412755"/>
    <lineage>
        <taxon>unclassified sequences</taxon>
        <taxon>metagenomes</taxon>
        <taxon>ecological metagenomes</taxon>
    </lineage>
</organism>
<evidence type="ECO:0000313" key="2">
    <source>
        <dbReference type="EMBL" id="GAI68658.1"/>
    </source>
</evidence>